<protein>
    <recommendedName>
        <fullName evidence="2">AB hydrolase-1 domain-containing protein</fullName>
    </recommendedName>
</protein>
<comment type="caution">
    <text evidence="3">The sequence shown here is derived from an EMBL/GenBank/DDBJ whole genome shotgun (WGS) entry which is preliminary data.</text>
</comment>
<sequence>MLSLITFALACLNAASSVTALPQEVQPSSIFTSTSGFTGTGFTFSAGRSAVCLIGRISVSASAQNIKILYSGPPNQLNATQTIQELLAGAPTIYEETNGGPNKVSGTWTLSTKLCFPADLIAASRVTTVQLLTHGATLDQTYWDFAPGYSYIDAAAKAGYATFSYDRLGVGQSQHPDPIQVVQAAIQVEILHQLVLKLRSMPGLAGKLFQNVVGVGHSAGSTFTQALTQQYPNDFDAVILTGVSTSVATVSAGQAALNLQIANQSPTNNGKFNGIGNGYFTPSTQTGLQFAFFKYPNFDPAILTSAFQKLQTNTLGELLTFGTLVGPAASYTRPVQILNGNSDYVFCGGNCKLPSDQAAAALGFFYPAVGDKGSTYLVPNTGHNINQHKSAGEAFAKHIEFLRKNKL</sequence>
<dbReference type="AlphaFoldDB" id="A0A9P4JK81"/>
<reference evidence="3" key="1">
    <citation type="journal article" date="2020" name="Stud. Mycol.">
        <title>101 Dothideomycetes genomes: a test case for predicting lifestyles and emergence of pathogens.</title>
        <authorList>
            <person name="Haridas S."/>
            <person name="Albert R."/>
            <person name="Binder M."/>
            <person name="Bloem J."/>
            <person name="Labutti K."/>
            <person name="Salamov A."/>
            <person name="Andreopoulos B."/>
            <person name="Baker S."/>
            <person name="Barry K."/>
            <person name="Bills G."/>
            <person name="Bluhm B."/>
            <person name="Cannon C."/>
            <person name="Castanera R."/>
            <person name="Culley D."/>
            <person name="Daum C."/>
            <person name="Ezra D."/>
            <person name="Gonzalez J."/>
            <person name="Henrissat B."/>
            <person name="Kuo A."/>
            <person name="Liang C."/>
            <person name="Lipzen A."/>
            <person name="Lutzoni F."/>
            <person name="Magnuson J."/>
            <person name="Mondo S."/>
            <person name="Nolan M."/>
            <person name="Ohm R."/>
            <person name="Pangilinan J."/>
            <person name="Park H.-J."/>
            <person name="Ramirez L."/>
            <person name="Alfaro M."/>
            <person name="Sun H."/>
            <person name="Tritt A."/>
            <person name="Yoshinaga Y."/>
            <person name="Zwiers L.-H."/>
            <person name="Turgeon B."/>
            <person name="Goodwin S."/>
            <person name="Spatafora J."/>
            <person name="Crous P."/>
            <person name="Grigoriev I."/>
        </authorList>
    </citation>
    <scope>NUCLEOTIDE SEQUENCE</scope>
    <source>
        <strain evidence="3">ATCC 74209</strain>
    </source>
</reference>
<feature type="domain" description="AB hydrolase-1" evidence="2">
    <location>
        <begin position="131"/>
        <end position="396"/>
    </location>
</feature>
<evidence type="ECO:0000256" key="1">
    <source>
        <dbReference type="SAM" id="SignalP"/>
    </source>
</evidence>
<organism evidence="3 4">
    <name type="scientific">Delitschia confertaspora ATCC 74209</name>
    <dbReference type="NCBI Taxonomy" id="1513339"/>
    <lineage>
        <taxon>Eukaryota</taxon>
        <taxon>Fungi</taxon>
        <taxon>Dikarya</taxon>
        <taxon>Ascomycota</taxon>
        <taxon>Pezizomycotina</taxon>
        <taxon>Dothideomycetes</taxon>
        <taxon>Pleosporomycetidae</taxon>
        <taxon>Pleosporales</taxon>
        <taxon>Delitschiaceae</taxon>
        <taxon>Delitschia</taxon>
    </lineage>
</organism>
<name>A0A9P4JK81_9PLEO</name>
<dbReference type="EMBL" id="ML994161">
    <property type="protein sequence ID" value="KAF2198222.1"/>
    <property type="molecule type" value="Genomic_DNA"/>
</dbReference>
<feature type="chain" id="PRO_5040260559" description="AB hydrolase-1 domain-containing protein" evidence="1">
    <location>
        <begin position="21"/>
        <end position="407"/>
    </location>
</feature>
<feature type="signal peptide" evidence="1">
    <location>
        <begin position="1"/>
        <end position="20"/>
    </location>
</feature>
<evidence type="ECO:0000313" key="4">
    <source>
        <dbReference type="Proteomes" id="UP000799536"/>
    </source>
</evidence>
<dbReference type="Pfam" id="PF12697">
    <property type="entry name" value="Abhydrolase_6"/>
    <property type="match status" value="1"/>
</dbReference>
<dbReference type="Proteomes" id="UP000799536">
    <property type="component" value="Unassembled WGS sequence"/>
</dbReference>
<dbReference type="InterPro" id="IPR029058">
    <property type="entry name" value="AB_hydrolase_fold"/>
</dbReference>
<dbReference type="SUPFAM" id="SSF53474">
    <property type="entry name" value="alpha/beta-Hydrolases"/>
    <property type="match status" value="1"/>
</dbReference>
<keyword evidence="1" id="KW-0732">Signal</keyword>
<evidence type="ECO:0000259" key="2">
    <source>
        <dbReference type="Pfam" id="PF12697"/>
    </source>
</evidence>
<dbReference type="OrthoDB" id="190201at2759"/>
<keyword evidence="4" id="KW-1185">Reference proteome</keyword>
<dbReference type="Gene3D" id="3.40.50.1820">
    <property type="entry name" value="alpha/beta hydrolase"/>
    <property type="match status" value="1"/>
</dbReference>
<gene>
    <name evidence="3" type="ORF">GQ43DRAFT_465797</name>
</gene>
<dbReference type="InterPro" id="IPR000073">
    <property type="entry name" value="AB_hydrolase_1"/>
</dbReference>
<proteinExistence type="predicted"/>
<evidence type="ECO:0000313" key="3">
    <source>
        <dbReference type="EMBL" id="KAF2198222.1"/>
    </source>
</evidence>
<accession>A0A9P4JK81</accession>